<dbReference type="OrthoDB" id="198852at2759"/>
<evidence type="ECO:0000313" key="2">
    <source>
        <dbReference type="EMBL" id="CAB9508225.1"/>
    </source>
</evidence>
<reference evidence="2" key="1">
    <citation type="submission" date="2020-06" db="EMBL/GenBank/DDBJ databases">
        <authorList>
            <consortium name="Plant Systems Biology data submission"/>
        </authorList>
    </citation>
    <scope>NUCLEOTIDE SEQUENCE</scope>
    <source>
        <strain evidence="2">D6</strain>
    </source>
</reference>
<feature type="signal peptide" evidence="1">
    <location>
        <begin position="1"/>
        <end position="16"/>
    </location>
</feature>
<dbReference type="Proteomes" id="UP001153069">
    <property type="component" value="Unassembled WGS sequence"/>
</dbReference>
<keyword evidence="3" id="KW-1185">Reference proteome</keyword>
<evidence type="ECO:0000313" key="3">
    <source>
        <dbReference type="Proteomes" id="UP001153069"/>
    </source>
</evidence>
<comment type="caution">
    <text evidence="2">The sequence shown here is derived from an EMBL/GenBank/DDBJ whole genome shotgun (WGS) entry which is preliminary data.</text>
</comment>
<gene>
    <name evidence="2" type="ORF">SEMRO_338_G120860.1</name>
</gene>
<keyword evidence="1" id="KW-0732">Signal</keyword>
<evidence type="ECO:0000256" key="1">
    <source>
        <dbReference type="SAM" id="SignalP"/>
    </source>
</evidence>
<dbReference type="InterPro" id="IPR005046">
    <property type="entry name" value="DUF285"/>
</dbReference>
<protein>
    <submittedName>
        <fullName evidence="2">(Lipo)protein</fullName>
    </submittedName>
</protein>
<dbReference type="InterPro" id="IPR011889">
    <property type="entry name" value="Liste_lipo_26"/>
</dbReference>
<organism evidence="2 3">
    <name type="scientific">Seminavis robusta</name>
    <dbReference type="NCBI Taxonomy" id="568900"/>
    <lineage>
        <taxon>Eukaryota</taxon>
        <taxon>Sar</taxon>
        <taxon>Stramenopiles</taxon>
        <taxon>Ochrophyta</taxon>
        <taxon>Bacillariophyta</taxon>
        <taxon>Bacillariophyceae</taxon>
        <taxon>Bacillariophycidae</taxon>
        <taxon>Naviculales</taxon>
        <taxon>Naviculaceae</taxon>
        <taxon>Seminavis</taxon>
    </lineage>
</organism>
<proteinExistence type="predicted"/>
<name>A0A9N8HDD3_9STRA</name>
<dbReference type="AlphaFoldDB" id="A0A9N8HDD3"/>
<feature type="chain" id="PRO_5040223389" evidence="1">
    <location>
        <begin position="17"/>
        <end position="366"/>
    </location>
</feature>
<sequence>MKTTLLFAIFAANAHAFCFGGRRTKEESSGQDVGMLRRMAVALVLKKTLLLPQRRLHQLLQRRRCSAPSTAPNLPWLAAPGAEDSTTQGGPAFEGAKAYVSNRGELTTAIQDLEAAGDQVYAQVFVDYGYPPNNWDVSRVDSFDNLFENYQGPSYDLSSWTTSHVTSFNSAFKSSSFNGNIGTWDISSGNDFRSMFSGAGFNEDISGWNTSSAIYMQNMFQNNLAFQGDLSNWDTRNVQDMSSMFEGSSIVGNIDTWNVSKVASFYRMFASTNNFTGDIGGWETSSATSLSYMFSGAQLYNGNIGSWNTSAVVDTTGMFKGAASFDSDIGGWDMSSVTSISSMFEGAQGLLSNQSLDGTWTALTLG</sequence>
<dbReference type="Pfam" id="PF03382">
    <property type="entry name" value="DUF285"/>
    <property type="match status" value="2"/>
</dbReference>
<dbReference type="EMBL" id="CAICTM010000337">
    <property type="protein sequence ID" value="CAB9508225.1"/>
    <property type="molecule type" value="Genomic_DNA"/>
</dbReference>
<accession>A0A9N8HDD3</accession>
<dbReference type="NCBIfam" id="TIGR02167">
    <property type="entry name" value="Liste_lipo_26"/>
    <property type="match status" value="1"/>
</dbReference>